<gene>
    <name evidence="17" type="ORF">LF65_01767</name>
</gene>
<dbReference type="PROSITE" id="PS50113">
    <property type="entry name" value="PAC"/>
    <property type="match status" value="1"/>
</dbReference>
<evidence type="ECO:0000259" key="13">
    <source>
        <dbReference type="PROSITE" id="PS50109"/>
    </source>
</evidence>
<dbReference type="PANTHER" id="PTHR43547">
    <property type="entry name" value="TWO-COMPONENT HISTIDINE KINASE"/>
    <property type="match status" value="1"/>
</dbReference>
<dbReference type="SUPFAM" id="SSF47384">
    <property type="entry name" value="Homodimeric domain of signal transducing histidine kinase"/>
    <property type="match status" value="1"/>
</dbReference>
<keyword evidence="6" id="KW-0547">Nucleotide-binding</keyword>
<keyword evidence="9" id="KW-0902">Two-component regulatory system</keyword>
<evidence type="ECO:0000256" key="10">
    <source>
        <dbReference type="ARBA" id="ARBA00024867"/>
    </source>
</evidence>
<dbReference type="RefSeq" id="WP_041895702.1">
    <property type="nucleotide sequence ID" value="NZ_CP010086.2"/>
</dbReference>
<dbReference type="FunFam" id="3.30.565.10:FF:000037">
    <property type="entry name" value="Hybrid sensor histidine kinase/response regulator"/>
    <property type="match status" value="1"/>
</dbReference>
<evidence type="ECO:0000256" key="5">
    <source>
        <dbReference type="ARBA" id="ARBA00022679"/>
    </source>
</evidence>
<dbReference type="PANTHER" id="PTHR43547:SF2">
    <property type="entry name" value="HYBRID SIGNAL TRANSDUCTION HISTIDINE KINASE C"/>
    <property type="match status" value="1"/>
</dbReference>
<feature type="domain" description="PAC" evidence="16">
    <location>
        <begin position="283"/>
        <end position="335"/>
    </location>
</feature>
<dbReference type="InterPro" id="IPR000700">
    <property type="entry name" value="PAS-assoc_C"/>
</dbReference>
<dbReference type="PROSITE" id="PS50110">
    <property type="entry name" value="RESPONSE_REGULATORY"/>
    <property type="match status" value="1"/>
</dbReference>
<dbReference type="NCBIfam" id="TIGR00229">
    <property type="entry name" value="sensory_box"/>
    <property type="match status" value="1"/>
</dbReference>
<evidence type="ECO:0000259" key="14">
    <source>
        <dbReference type="PROSITE" id="PS50110"/>
    </source>
</evidence>
<dbReference type="SMART" id="SM00388">
    <property type="entry name" value="HisKA"/>
    <property type="match status" value="1"/>
</dbReference>
<keyword evidence="8" id="KW-0067">ATP-binding</keyword>
<evidence type="ECO:0000256" key="8">
    <source>
        <dbReference type="ARBA" id="ARBA00022840"/>
    </source>
</evidence>
<dbReference type="Proteomes" id="UP000031866">
    <property type="component" value="Chromosome"/>
</dbReference>
<keyword evidence="5" id="KW-0808">Transferase</keyword>
<feature type="domain" description="Histidine kinase" evidence="13">
    <location>
        <begin position="359"/>
        <end position="582"/>
    </location>
</feature>
<evidence type="ECO:0000256" key="11">
    <source>
        <dbReference type="PROSITE-ProRule" id="PRU00169"/>
    </source>
</evidence>
<dbReference type="OrthoDB" id="9813394at2"/>
<protein>
    <recommendedName>
        <fullName evidence="3">Stage 0 sporulation protein A homolog</fullName>
        <ecNumber evidence="2">2.7.13.3</ecNumber>
    </recommendedName>
</protein>
<dbReference type="PROSITE" id="PS50112">
    <property type="entry name" value="PAS"/>
    <property type="match status" value="1"/>
</dbReference>
<dbReference type="Gene3D" id="1.10.287.130">
    <property type="match status" value="1"/>
</dbReference>
<dbReference type="InterPro" id="IPR011006">
    <property type="entry name" value="CheY-like_superfamily"/>
</dbReference>
<dbReference type="Pfam" id="PF02518">
    <property type="entry name" value="HATPase_c"/>
    <property type="match status" value="1"/>
</dbReference>
<dbReference type="InterPro" id="IPR000014">
    <property type="entry name" value="PAS"/>
</dbReference>
<dbReference type="Pfam" id="PF00512">
    <property type="entry name" value="HisKA"/>
    <property type="match status" value="1"/>
</dbReference>
<dbReference type="InterPro" id="IPR035965">
    <property type="entry name" value="PAS-like_dom_sf"/>
</dbReference>
<name>A0A0B5QBP6_CLOBE</name>
<comment type="function">
    <text evidence="10">May play the central regulatory role in sporulation. It may be an element of the effector pathway responsible for the activation of sporulation genes in response to nutritional stress. Spo0A may act in concert with spo0H (a sigma factor) to control the expression of some genes that are critical to the sporulation process.</text>
</comment>
<evidence type="ECO:0000256" key="12">
    <source>
        <dbReference type="SAM" id="Coils"/>
    </source>
</evidence>
<dbReference type="PROSITE" id="PS50109">
    <property type="entry name" value="HIS_KIN"/>
    <property type="match status" value="1"/>
</dbReference>
<dbReference type="InterPro" id="IPR003661">
    <property type="entry name" value="HisK_dim/P_dom"/>
</dbReference>
<keyword evidence="4" id="KW-0597">Phosphoprotein</keyword>
<dbReference type="InterPro" id="IPR003594">
    <property type="entry name" value="HATPase_dom"/>
</dbReference>
<dbReference type="InterPro" id="IPR001789">
    <property type="entry name" value="Sig_transdc_resp-reg_receiver"/>
</dbReference>
<dbReference type="GO" id="GO:0005524">
    <property type="term" value="F:ATP binding"/>
    <property type="evidence" value="ECO:0007669"/>
    <property type="project" value="UniProtKB-KW"/>
</dbReference>
<evidence type="ECO:0000256" key="3">
    <source>
        <dbReference type="ARBA" id="ARBA00018672"/>
    </source>
</evidence>
<dbReference type="SUPFAM" id="SSF52172">
    <property type="entry name" value="CheY-like"/>
    <property type="match status" value="1"/>
</dbReference>
<dbReference type="STRING" id="1520.LF65_01767"/>
<dbReference type="SMART" id="SM00387">
    <property type="entry name" value="HATPase_c"/>
    <property type="match status" value="1"/>
</dbReference>
<dbReference type="Pfam" id="PF00072">
    <property type="entry name" value="Response_reg"/>
    <property type="match status" value="1"/>
</dbReference>
<comment type="catalytic activity">
    <reaction evidence="1">
        <text>ATP + protein L-histidine = ADP + protein N-phospho-L-histidine.</text>
        <dbReference type="EC" id="2.7.13.3"/>
    </reaction>
</comment>
<dbReference type="EMBL" id="CP010086">
    <property type="protein sequence ID" value="AJG98370.1"/>
    <property type="molecule type" value="Genomic_DNA"/>
</dbReference>
<proteinExistence type="predicted"/>
<dbReference type="PRINTS" id="PR00344">
    <property type="entry name" value="BCTRLSENSOR"/>
</dbReference>
<keyword evidence="7 17" id="KW-0418">Kinase</keyword>
<feature type="coiled-coil region" evidence="12">
    <location>
        <begin position="184"/>
        <end position="218"/>
    </location>
</feature>
<evidence type="ECO:0000256" key="7">
    <source>
        <dbReference type="ARBA" id="ARBA00022777"/>
    </source>
</evidence>
<evidence type="ECO:0000259" key="15">
    <source>
        <dbReference type="PROSITE" id="PS50112"/>
    </source>
</evidence>
<evidence type="ECO:0000256" key="4">
    <source>
        <dbReference type="ARBA" id="ARBA00022553"/>
    </source>
</evidence>
<dbReference type="InterPro" id="IPR005467">
    <property type="entry name" value="His_kinase_dom"/>
</dbReference>
<dbReference type="CDD" id="cd00082">
    <property type="entry name" value="HisKA"/>
    <property type="match status" value="1"/>
</dbReference>
<dbReference type="InterPro" id="IPR036097">
    <property type="entry name" value="HisK_dim/P_sf"/>
</dbReference>
<evidence type="ECO:0000256" key="6">
    <source>
        <dbReference type="ARBA" id="ARBA00022741"/>
    </source>
</evidence>
<dbReference type="EC" id="2.7.13.3" evidence="2"/>
<dbReference type="SUPFAM" id="SSF55874">
    <property type="entry name" value="ATPase domain of HSP90 chaperone/DNA topoisomerase II/histidine kinase"/>
    <property type="match status" value="1"/>
</dbReference>
<dbReference type="InterPro" id="IPR036890">
    <property type="entry name" value="HATPase_C_sf"/>
</dbReference>
<evidence type="ECO:0000256" key="9">
    <source>
        <dbReference type="ARBA" id="ARBA00023012"/>
    </source>
</evidence>
<evidence type="ECO:0000256" key="1">
    <source>
        <dbReference type="ARBA" id="ARBA00000085"/>
    </source>
</evidence>
<dbReference type="KEGG" id="cbei:LF65_01767"/>
<dbReference type="SUPFAM" id="SSF55785">
    <property type="entry name" value="PYP-like sensor domain (PAS domain)"/>
    <property type="match status" value="1"/>
</dbReference>
<dbReference type="Gene3D" id="3.30.565.10">
    <property type="entry name" value="Histidine kinase-like ATPase, C-terminal domain"/>
    <property type="match status" value="1"/>
</dbReference>
<organism evidence="17 18">
    <name type="scientific">Clostridium beijerinckii</name>
    <name type="common">Clostridium MP</name>
    <dbReference type="NCBI Taxonomy" id="1520"/>
    <lineage>
        <taxon>Bacteria</taxon>
        <taxon>Bacillati</taxon>
        <taxon>Bacillota</taxon>
        <taxon>Clostridia</taxon>
        <taxon>Eubacteriales</taxon>
        <taxon>Clostridiaceae</taxon>
        <taxon>Clostridium</taxon>
    </lineage>
</organism>
<feature type="domain" description="Response regulatory" evidence="14">
    <location>
        <begin position="12"/>
        <end position="129"/>
    </location>
</feature>
<dbReference type="CDD" id="cd00130">
    <property type="entry name" value="PAS"/>
    <property type="match status" value="1"/>
</dbReference>
<accession>A0A0B5QBP6</accession>
<evidence type="ECO:0000259" key="16">
    <source>
        <dbReference type="PROSITE" id="PS50113"/>
    </source>
</evidence>
<evidence type="ECO:0000256" key="2">
    <source>
        <dbReference type="ARBA" id="ARBA00012438"/>
    </source>
</evidence>
<feature type="domain" description="PAS" evidence="15">
    <location>
        <begin position="208"/>
        <end position="250"/>
    </location>
</feature>
<keyword evidence="12" id="KW-0175">Coiled coil</keyword>
<dbReference type="CDD" id="cd16922">
    <property type="entry name" value="HATPase_EvgS-ArcB-TorS-like"/>
    <property type="match status" value="1"/>
</dbReference>
<dbReference type="Gene3D" id="3.40.50.2300">
    <property type="match status" value="1"/>
</dbReference>
<comment type="caution">
    <text evidence="11">Lacks conserved residue(s) required for the propagation of feature annotation.</text>
</comment>
<dbReference type="InterPro" id="IPR004358">
    <property type="entry name" value="Sig_transdc_His_kin-like_C"/>
</dbReference>
<reference evidence="18" key="1">
    <citation type="submission" date="2014-12" db="EMBL/GenBank/DDBJ databases">
        <title>Genome sequence of Clostridium beijerinckii strain 59B.</title>
        <authorList>
            <person name="Little G.T."/>
            <person name="Minton N.P."/>
        </authorList>
    </citation>
    <scope>NUCLEOTIDE SEQUENCE [LARGE SCALE GENOMIC DNA]</scope>
    <source>
        <strain evidence="18">59B</strain>
    </source>
</reference>
<sequence length="613" mass="71529">MKNLENFFYKANILIVHEYFEDSRVLIKFLNYRGYVNIKSVKKSESIVKSIKENIPDIILINVNLESINGYQLCEIMRKEEDLRDVPIIFINTCGEAIDRNKIYIVGGNDYLSTPLEYEEVINRIEMHLRIKFMEHKIKFHKGNYDTTSTQLESWNRILLKRNSDLVNEVIEKDNQLYDITFELKEFNIILEEEMNERTRTEEALKESERQLRHSIEEAPVPIMLYTEDGFVKKINRSWSDITGYRLEDIPMISEWADISEAFKEELSSTNIKKLFNSEKRQNNGEFSIRTHDGSIRICNFYSAYIGDLEDGHKLFMKVAIDVTEKKHMEELQKSVEEERKKLYEIKEYDRIRTEFFSNISHELRTPISVIFSALQIHELRLKDCIFENRSIDKYKYTKIMKQNCYRILRLINNIIDITKIDSGYFNINEHNIDIIALIENITLSVADYIENKGLSLIFDTNVEEKIMSCDPEKIERIILNILSNAVKFTSSGGKITVSIEDCYDKICIKIKDTGRGIPQDKLNSIFERFIQVDKSLARDHEGSGIGLSLVKSLVELHGGVISVKSKINYGTEFVIYIPCKLVKNAEEQYSLCSSIGGDCIEKINIEFSDIYN</sequence>
<evidence type="ECO:0000313" key="17">
    <source>
        <dbReference type="EMBL" id="AJG98370.1"/>
    </source>
</evidence>
<dbReference type="GO" id="GO:0000155">
    <property type="term" value="F:phosphorelay sensor kinase activity"/>
    <property type="evidence" value="ECO:0007669"/>
    <property type="project" value="InterPro"/>
</dbReference>
<dbReference type="SMART" id="SM00448">
    <property type="entry name" value="REC"/>
    <property type="match status" value="1"/>
</dbReference>
<evidence type="ECO:0000313" key="18">
    <source>
        <dbReference type="Proteomes" id="UP000031866"/>
    </source>
</evidence>
<dbReference type="Gene3D" id="3.30.450.20">
    <property type="entry name" value="PAS domain"/>
    <property type="match status" value="1"/>
</dbReference>
<dbReference type="AlphaFoldDB" id="A0A0B5QBP6"/>